<accession>A0A8W8MI62</accession>
<feature type="compositionally biased region" description="Low complexity" evidence="6">
    <location>
        <begin position="413"/>
        <end position="440"/>
    </location>
</feature>
<evidence type="ECO:0000256" key="1">
    <source>
        <dbReference type="ARBA" id="ARBA00022723"/>
    </source>
</evidence>
<evidence type="ECO:0000313" key="9">
    <source>
        <dbReference type="EnsemblMetazoa" id="G3434.2:cds"/>
    </source>
</evidence>
<evidence type="ECO:0000313" key="10">
    <source>
        <dbReference type="Proteomes" id="UP000005408"/>
    </source>
</evidence>
<dbReference type="SMART" id="SM00184">
    <property type="entry name" value="RING"/>
    <property type="match status" value="1"/>
</dbReference>
<dbReference type="PANTHER" id="PTHR46016">
    <property type="entry name" value="ZINC FINGER, RING/FYVE/PHD-TYPE"/>
    <property type="match status" value="1"/>
</dbReference>
<feature type="compositionally biased region" description="Basic and acidic residues" evidence="6">
    <location>
        <begin position="520"/>
        <end position="560"/>
    </location>
</feature>
<dbReference type="GO" id="GO:0008270">
    <property type="term" value="F:zinc ion binding"/>
    <property type="evidence" value="ECO:0007669"/>
    <property type="project" value="UniProtKB-KW"/>
</dbReference>
<keyword evidence="10" id="KW-1185">Reference proteome</keyword>
<feature type="domain" description="RING-type" evidence="7">
    <location>
        <begin position="19"/>
        <end position="57"/>
    </location>
</feature>
<dbReference type="PANTHER" id="PTHR46016:SF1">
    <property type="entry name" value="RING-TYPE DOMAIN-CONTAINING PROTEIN"/>
    <property type="match status" value="1"/>
</dbReference>
<dbReference type="AlphaFoldDB" id="A0A8W8MI62"/>
<keyword evidence="1 4" id="KW-0479">Metal-binding</keyword>
<evidence type="ECO:0000256" key="2">
    <source>
        <dbReference type="ARBA" id="ARBA00022771"/>
    </source>
</evidence>
<dbReference type="OrthoDB" id="9049620at2759"/>
<sequence length="818" mass="95453">MSRFDVEKFESPPDPDLICCICQCVLEGPVESPCRHVFCKVCIETWLHRNRNCPTCRHRLKKRHLKPILPIVQNMLNRLLMYCDFRINGCDERLPLEVYDKHIKECDFKMVGCRYEKCFVSVLQKFLKKHEEEECEHREKLCSKVCGLMIPVRIYDGHDCVEELRKYSQEQYALVDTFKKKVTELNTLTEKLNQQIETLRQEIYSNRERSLSFDLLISSDSDLSINSLDDYSDYRSSDQDDQRHGMTFEEFDRQDRNFWRSLRDSRDRRRRRTRYQRDFSSHREGRDEHSGEIDVVNTPPRSPSSFHDRDETDVEVDVVNESDVDRNDLEHRSLFRSPRRSRYDRQWDDSSSNRSYIFGSSRARHTASYRMSPRSSPDRSMSPRSSPDRRRHSSGGYSSDRTLRRHSWSPTNSDRSQNRSSSSRSFRSSRSHSYSTVGSRTPHRRRRFLSSSRSRSRSSHSRSLSSRYFHSRSRSHSVDSNRSDFLSYHSSARSRTDTDSDADSHVSVTSSRYSHNQNYRNDDERRDNNQRRREAHDLSDRSEERYSSDDARHNTREWLPGRRNARRREDHGTTSSPRRPTREQKDNGPSQSPRRTTREHADNGTSQSPRRTRSRSTPDNRETDYSDIRHTVSNSGESIRENRQGEGSSNNTEVETKSPNKRKRKDSEGETCETKDSKRIKRDSTKSHSSACSSTASSTHQNKGGVNTLEQRPKSQRLRRSTVTSQRDCPLQDNRIENSALDTEDYNSDSDNTWEPGTSPEDSDVTSLSVYDSVSDMTSPSVYDSGSDYEVLIPKSAGQLLTEYASDDSDDSWHPEPS</sequence>
<feature type="coiled-coil region" evidence="5">
    <location>
        <begin position="182"/>
        <end position="209"/>
    </location>
</feature>
<evidence type="ECO:0000259" key="8">
    <source>
        <dbReference type="PROSITE" id="PS50145"/>
    </source>
</evidence>
<dbReference type="PROSITE" id="PS50145">
    <property type="entry name" value="ZF_TRAF"/>
    <property type="match status" value="1"/>
</dbReference>
<feature type="compositionally biased region" description="Basic and acidic residues" evidence="6">
    <location>
        <begin position="275"/>
        <end position="292"/>
    </location>
</feature>
<dbReference type="EnsemblMetazoa" id="G3434.2">
    <property type="protein sequence ID" value="G3434.2:cds"/>
    <property type="gene ID" value="G3434"/>
</dbReference>
<feature type="compositionally biased region" description="Basic and acidic residues" evidence="6">
    <location>
        <begin position="616"/>
        <end position="630"/>
    </location>
</feature>
<dbReference type="Gene3D" id="3.30.40.10">
    <property type="entry name" value="Zinc/RING finger domain, C3HC4 (zinc finger)"/>
    <property type="match status" value="2"/>
</dbReference>
<reference evidence="9" key="1">
    <citation type="submission" date="2022-08" db="UniProtKB">
        <authorList>
            <consortium name="EnsemblMetazoa"/>
        </authorList>
    </citation>
    <scope>IDENTIFICATION</scope>
    <source>
        <strain evidence="9">05x7-T-G4-1.051#20</strain>
    </source>
</reference>
<keyword evidence="3 4" id="KW-0862">Zinc</keyword>
<feature type="compositionally biased region" description="Basic residues" evidence="6">
    <location>
        <begin position="441"/>
        <end position="460"/>
    </location>
</feature>
<dbReference type="InterPro" id="IPR001841">
    <property type="entry name" value="Znf_RING"/>
</dbReference>
<protein>
    <recommendedName>
        <fullName evidence="11">E3 ubiquitin-protein ligase NRDP1</fullName>
    </recommendedName>
</protein>
<dbReference type="InterPro" id="IPR051438">
    <property type="entry name" value="RNF_E3_ubiq-protein_ligase"/>
</dbReference>
<dbReference type="InterPro" id="IPR013083">
    <property type="entry name" value="Znf_RING/FYVE/PHD"/>
</dbReference>
<keyword evidence="2 4" id="KW-0863">Zinc-finger</keyword>
<organism evidence="9 10">
    <name type="scientific">Magallana gigas</name>
    <name type="common">Pacific oyster</name>
    <name type="synonym">Crassostrea gigas</name>
    <dbReference type="NCBI Taxonomy" id="29159"/>
    <lineage>
        <taxon>Eukaryota</taxon>
        <taxon>Metazoa</taxon>
        <taxon>Spiralia</taxon>
        <taxon>Lophotrochozoa</taxon>
        <taxon>Mollusca</taxon>
        <taxon>Bivalvia</taxon>
        <taxon>Autobranchia</taxon>
        <taxon>Pteriomorphia</taxon>
        <taxon>Ostreida</taxon>
        <taxon>Ostreoidea</taxon>
        <taxon>Ostreidae</taxon>
        <taxon>Magallana</taxon>
    </lineage>
</organism>
<keyword evidence="5" id="KW-0175">Coiled coil</keyword>
<feature type="zinc finger region" description="TRAF-type" evidence="4">
    <location>
        <begin position="102"/>
        <end position="146"/>
    </location>
</feature>
<evidence type="ECO:0000259" key="7">
    <source>
        <dbReference type="PROSITE" id="PS50089"/>
    </source>
</evidence>
<feature type="compositionally biased region" description="Polar residues" evidence="6">
    <location>
        <begin position="506"/>
        <end position="515"/>
    </location>
</feature>
<dbReference type="PROSITE" id="PS50089">
    <property type="entry name" value="ZF_RING_2"/>
    <property type="match status" value="1"/>
</dbReference>
<dbReference type="GO" id="GO:0000209">
    <property type="term" value="P:protein polyubiquitination"/>
    <property type="evidence" value="ECO:0007669"/>
    <property type="project" value="TreeGrafter"/>
</dbReference>
<feature type="compositionally biased region" description="Basic and acidic residues" evidence="6">
    <location>
        <begin position="665"/>
        <end position="686"/>
    </location>
</feature>
<dbReference type="GO" id="GO:0061630">
    <property type="term" value="F:ubiquitin protein ligase activity"/>
    <property type="evidence" value="ECO:0007669"/>
    <property type="project" value="TreeGrafter"/>
</dbReference>
<feature type="compositionally biased region" description="Low complexity" evidence="6">
    <location>
        <begin position="687"/>
        <end position="700"/>
    </location>
</feature>
<dbReference type="InterPro" id="IPR001293">
    <property type="entry name" value="Znf_TRAF"/>
</dbReference>
<dbReference type="Pfam" id="PF13639">
    <property type="entry name" value="zf-RING_2"/>
    <property type="match status" value="1"/>
</dbReference>
<proteinExistence type="predicted"/>
<feature type="compositionally biased region" description="Low complexity" evidence="6">
    <location>
        <begin position="370"/>
        <end position="385"/>
    </location>
</feature>
<dbReference type="GO" id="GO:0006511">
    <property type="term" value="P:ubiquitin-dependent protein catabolic process"/>
    <property type="evidence" value="ECO:0007669"/>
    <property type="project" value="TreeGrafter"/>
</dbReference>
<feature type="region of interest" description="Disordered" evidence="6">
    <location>
        <begin position="270"/>
        <end position="313"/>
    </location>
</feature>
<dbReference type="EnsemblMetazoa" id="G3434.1">
    <property type="protein sequence ID" value="G3434.1:cds"/>
    <property type="gene ID" value="G3434"/>
</dbReference>
<evidence type="ECO:0000256" key="3">
    <source>
        <dbReference type="ARBA" id="ARBA00022833"/>
    </source>
</evidence>
<dbReference type="InterPro" id="IPR017907">
    <property type="entry name" value="Znf_RING_CS"/>
</dbReference>
<dbReference type="PROSITE" id="PS00518">
    <property type="entry name" value="ZF_RING_1"/>
    <property type="match status" value="1"/>
</dbReference>
<evidence type="ECO:0008006" key="11">
    <source>
        <dbReference type="Google" id="ProtNLM"/>
    </source>
</evidence>
<name>A0A8W8MI62_MAGGI</name>
<feature type="compositionally biased region" description="Polar residues" evidence="6">
    <location>
        <begin position="701"/>
        <end position="710"/>
    </location>
</feature>
<feature type="compositionally biased region" description="Basic and acidic residues" evidence="6">
    <location>
        <begin position="494"/>
        <end position="504"/>
    </location>
</feature>
<evidence type="ECO:0000256" key="6">
    <source>
        <dbReference type="SAM" id="MobiDB-lite"/>
    </source>
</evidence>
<dbReference type="SUPFAM" id="SSF57850">
    <property type="entry name" value="RING/U-box"/>
    <property type="match status" value="1"/>
</dbReference>
<dbReference type="SUPFAM" id="SSF49599">
    <property type="entry name" value="TRAF domain-like"/>
    <property type="match status" value="1"/>
</dbReference>
<evidence type="ECO:0000256" key="5">
    <source>
        <dbReference type="SAM" id="Coils"/>
    </source>
</evidence>
<evidence type="ECO:0000256" key="4">
    <source>
        <dbReference type="PROSITE-ProRule" id="PRU00207"/>
    </source>
</evidence>
<dbReference type="Proteomes" id="UP000005408">
    <property type="component" value="Unassembled WGS sequence"/>
</dbReference>
<feature type="region of interest" description="Disordered" evidence="6">
    <location>
        <begin position="340"/>
        <end position="766"/>
    </location>
</feature>
<feature type="domain" description="TRAF-type" evidence="8">
    <location>
        <begin position="102"/>
        <end position="146"/>
    </location>
</feature>